<accession>A0AAN9P447</accession>
<reference evidence="1 2" key="1">
    <citation type="submission" date="2024-01" db="EMBL/GenBank/DDBJ databases">
        <title>The genomes of 5 underutilized Papilionoideae crops provide insights into root nodulation and disease resistanc.</title>
        <authorList>
            <person name="Jiang F."/>
        </authorList>
    </citation>
    <scope>NUCLEOTIDE SEQUENCE [LARGE SCALE GENOMIC DNA]</scope>
    <source>
        <strain evidence="1">JINMINGXINNONG_FW02</strain>
        <tissue evidence="1">Leaves</tissue>
    </source>
</reference>
<comment type="caution">
    <text evidence="1">The sequence shown here is derived from an EMBL/GenBank/DDBJ whole genome shotgun (WGS) entry which is preliminary data.</text>
</comment>
<evidence type="ECO:0000313" key="2">
    <source>
        <dbReference type="Proteomes" id="UP001374584"/>
    </source>
</evidence>
<dbReference type="EMBL" id="JAYMYR010000001">
    <property type="protein sequence ID" value="KAK7382018.1"/>
    <property type="molecule type" value="Genomic_DNA"/>
</dbReference>
<name>A0AAN9P447_PHACN</name>
<dbReference type="AlphaFoldDB" id="A0AAN9P447"/>
<proteinExistence type="predicted"/>
<keyword evidence="2" id="KW-1185">Reference proteome</keyword>
<evidence type="ECO:0000313" key="1">
    <source>
        <dbReference type="EMBL" id="KAK7382018.1"/>
    </source>
</evidence>
<gene>
    <name evidence="1" type="ORF">VNO80_00656</name>
</gene>
<dbReference type="Proteomes" id="UP001374584">
    <property type="component" value="Unassembled WGS sequence"/>
</dbReference>
<protein>
    <submittedName>
        <fullName evidence="1">Uncharacterized protein</fullName>
    </submittedName>
</protein>
<sequence length="149" mass="17977">MVSKRREQTPWIDNKVTNHYYPHIRSDTSSIRKSFIPALNRKRKRSVDIDVVIEKFVESIKGYEKMYENTRDDNWKQKKEKMEKMMVVFKEMKKMKDLTEIQKVCAATMNTNDYNTMVYYFTIQAPERKASFVHELLSPHIYSSPYTRF</sequence>
<organism evidence="1 2">
    <name type="scientific">Phaseolus coccineus</name>
    <name type="common">Scarlet runner bean</name>
    <name type="synonym">Phaseolus multiflorus</name>
    <dbReference type="NCBI Taxonomy" id="3886"/>
    <lineage>
        <taxon>Eukaryota</taxon>
        <taxon>Viridiplantae</taxon>
        <taxon>Streptophyta</taxon>
        <taxon>Embryophyta</taxon>
        <taxon>Tracheophyta</taxon>
        <taxon>Spermatophyta</taxon>
        <taxon>Magnoliopsida</taxon>
        <taxon>eudicotyledons</taxon>
        <taxon>Gunneridae</taxon>
        <taxon>Pentapetalae</taxon>
        <taxon>rosids</taxon>
        <taxon>fabids</taxon>
        <taxon>Fabales</taxon>
        <taxon>Fabaceae</taxon>
        <taxon>Papilionoideae</taxon>
        <taxon>50 kb inversion clade</taxon>
        <taxon>NPAAA clade</taxon>
        <taxon>indigoferoid/millettioid clade</taxon>
        <taxon>Phaseoleae</taxon>
        <taxon>Phaseolus</taxon>
    </lineage>
</organism>